<organism evidence="1">
    <name type="scientific">Fagus sylvatica</name>
    <name type="common">Beechnut</name>
    <dbReference type="NCBI Taxonomy" id="28930"/>
    <lineage>
        <taxon>Eukaryota</taxon>
        <taxon>Viridiplantae</taxon>
        <taxon>Streptophyta</taxon>
        <taxon>Embryophyta</taxon>
        <taxon>Tracheophyta</taxon>
        <taxon>Spermatophyta</taxon>
        <taxon>Magnoliopsida</taxon>
        <taxon>eudicotyledons</taxon>
        <taxon>Gunneridae</taxon>
        <taxon>Pentapetalae</taxon>
        <taxon>rosids</taxon>
        <taxon>fabids</taxon>
        <taxon>Fagales</taxon>
        <taxon>Fagaceae</taxon>
        <taxon>Fagus</taxon>
    </lineage>
</organism>
<name>A0A2N9G9N6_FAGSY</name>
<dbReference type="AlphaFoldDB" id="A0A2N9G9N6"/>
<evidence type="ECO:0000313" key="1">
    <source>
        <dbReference type="EMBL" id="SPC96089.1"/>
    </source>
</evidence>
<sequence>MRGIMVFRGCMNSSLLPGIRTPIIFCPSTASLPGVCKLETSFREEEKRTAVAGRVPHRFLLLGCFSTFEGIVALSSQTGVWVIIGAGSLPLLVGAVGSS</sequence>
<proteinExistence type="predicted"/>
<gene>
    <name evidence="1" type="ORF">FSB_LOCUS23971</name>
</gene>
<reference evidence="1" key="1">
    <citation type="submission" date="2018-02" db="EMBL/GenBank/DDBJ databases">
        <authorList>
            <person name="Cohen D.B."/>
            <person name="Kent A.D."/>
        </authorList>
    </citation>
    <scope>NUCLEOTIDE SEQUENCE</scope>
</reference>
<dbReference type="EMBL" id="OIVN01001635">
    <property type="protein sequence ID" value="SPC96089.1"/>
    <property type="molecule type" value="Genomic_DNA"/>
</dbReference>
<protein>
    <submittedName>
        <fullName evidence="1">Uncharacterized protein</fullName>
    </submittedName>
</protein>
<accession>A0A2N9G9N6</accession>